<organism evidence="3 4">
    <name type="scientific">Euplotes crassus</name>
    <dbReference type="NCBI Taxonomy" id="5936"/>
    <lineage>
        <taxon>Eukaryota</taxon>
        <taxon>Sar</taxon>
        <taxon>Alveolata</taxon>
        <taxon>Ciliophora</taxon>
        <taxon>Intramacronucleata</taxon>
        <taxon>Spirotrichea</taxon>
        <taxon>Hypotrichia</taxon>
        <taxon>Euplotida</taxon>
        <taxon>Euplotidae</taxon>
        <taxon>Moneuplotes</taxon>
    </lineage>
</organism>
<dbReference type="AlphaFoldDB" id="A0AAD1XJU7"/>
<feature type="region of interest" description="Disordered" evidence="2">
    <location>
        <begin position="1"/>
        <end position="27"/>
    </location>
</feature>
<evidence type="ECO:0000256" key="1">
    <source>
        <dbReference type="SAM" id="Coils"/>
    </source>
</evidence>
<feature type="compositionally biased region" description="Polar residues" evidence="2">
    <location>
        <begin position="400"/>
        <end position="410"/>
    </location>
</feature>
<feature type="region of interest" description="Disordered" evidence="2">
    <location>
        <begin position="499"/>
        <end position="527"/>
    </location>
</feature>
<feature type="compositionally biased region" description="Polar residues" evidence="2">
    <location>
        <begin position="420"/>
        <end position="443"/>
    </location>
</feature>
<dbReference type="Proteomes" id="UP001295684">
    <property type="component" value="Unassembled WGS sequence"/>
</dbReference>
<feature type="compositionally biased region" description="Polar residues" evidence="2">
    <location>
        <begin position="502"/>
        <end position="520"/>
    </location>
</feature>
<sequence length="1043" mass="121182">MTTLQKFQSDASISSTGSDLPGFGGSQEETDRIIDQIKADQQYFRMNFEQFKDEINSEDTPLFELADNSTVDKDIIKRLVIREENYEKWANIAEFLLERNRGLISTLEISAKQFNRTNEECTKLRDNVEYLNGCITRSDKKIEEMEEYIKEYEERIGELESDLKDKQDIIEQFHEAPNFSRLLTLSEAENQSLEDNSSNGSLNADCDRNDVKYSQEEYNATTAAFQESQDYNQQLVDLLKLSKKENRELKKSMDMTNEELNSFQEKEREDKERIEDLERDVEILKKHVVVLEKEKANSDKKYKNLKFKIQGFKNEVKNYRDSCEDLEKANLILEQDCIEFKKEADTLRTQLKNIEYLNRNYEDNNPILDISRLSFNFSQNPMNVSRSRRNSKNRAENKPQPKNRQPSQKESQFKLHKRSQSQNSELPSRSSTLNLDNQNSIQGNFDMVDRKKLKRSNSRDNLTKWYGKVAFPIVKTGIRTQKTRPNTFLNTPLEIVEDQEEINSSSKATNSLRRSNTNEGSDGKLSKEFFKNDDEHDIEIHIDNDSYLPPQEEVVNPLFTNNKAAYERQESDLSALNIDENQFNQEEDNCDDVMEVRDSFYSKLNQNPNVNVSQFSHNDKDASKNISGIMNDSDLSFIRNSKTKQLYLEGIETIHEDNENSSSVNHDSVDYSQNFSMAMAHKEHKNVDKEHTSPEIDPQEPGEDFVDPNIEQERFGHLEIRKDDESDPLEEQKCFAFSLLKPDVKKTDQTLDFDARGSSSHSRQPGKNFTKNDVSAIVCDPFDTSFSNRSSEPNINILLRQNFSAKEKDKKQPLFDLLQATSTGNKDSLMKSSHRQTLKKPTKSSLLSHSEQMFNKAANGYYTQDSRIIAPKKRKISKKTPSLQANNFLRSDSSLSDVSPVRKVKRAQLLRGERFIDDMCQKACLYCRERKEPIEEFFDMLVISIKLAHRDKDLILDCPMKDIYSAALQKDLVFYEFHSFIKNFLDDLATKIKFKPKPQPSLRKKRKMKVMLKHQENISMQPRVKILSSPGEFDMIEGFFLNQ</sequence>
<dbReference type="EMBL" id="CAMPGE010015395">
    <property type="protein sequence ID" value="CAI2374022.1"/>
    <property type="molecule type" value="Genomic_DNA"/>
</dbReference>
<feature type="compositionally biased region" description="Basic residues" evidence="2">
    <location>
        <begin position="832"/>
        <end position="842"/>
    </location>
</feature>
<feature type="compositionally biased region" description="Polar residues" evidence="2">
    <location>
        <begin position="1"/>
        <end position="18"/>
    </location>
</feature>
<gene>
    <name evidence="3" type="ORF">ECRASSUSDP1_LOCUS15371</name>
</gene>
<name>A0AAD1XJU7_EUPCR</name>
<proteinExistence type="predicted"/>
<feature type="region of interest" description="Disordered" evidence="2">
    <location>
        <begin position="825"/>
        <end position="846"/>
    </location>
</feature>
<evidence type="ECO:0000313" key="3">
    <source>
        <dbReference type="EMBL" id="CAI2374022.1"/>
    </source>
</evidence>
<keyword evidence="1" id="KW-0175">Coiled coil</keyword>
<feature type="compositionally biased region" description="Basic and acidic residues" evidence="2">
    <location>
        <begin position="685"/>
        <end position="694"/>
    </location>
</feature>
<accession>A0AAD1XJU7</accession>
<feature type="compositionally biased region" description="Acidic residues" evidence="2">
    <location>
        <begin position="697"/>
        <end position="706"/>
    </location>
</feature>
<protein>
    <submittedName>
        <fullName evidence="3">Uncharacterized protein</fullName>
    </submittedName>
</protein>
<feature type="region of interest" description="Disordered" evidence="2">
    <location>
        <begin position="379"/>
        <end position="452"/>
    </location>
</feature>
<feature type="coiled-coil region" evidence="1">
    <location>
        <begin position="135"/>
        <end position="169"/>
    </location>
</feature>
<comment type="caution">
    <text evidence="3">The sequence shown here is derived from an EMBL/GenBank/DDBJ whole genome shotgun (WGS) entry which is preliminary data.</text>
</comment>
<feature type="coiled-coil region" evidence="1">
    <location>
        <begin position="232"/>
        <end position="364"/>
    </location>
</feature>
<keyword evidence="4" id="KW-1185">Reference proteome</keyword>
<feature type="region of interest" description="Disordered" evidence="2">
    <location>
        <begin position="685"/>
        <end position="707"/>
    </location>
</feature>
<evidence type="ECO:0000256" key="2">
    <source>
        <dbReference type="SAM" id="MobiDB-lite"/>
    </source>
</evidence>
<reference evidence="3" key="1">
    <citation type="submission" date="2023-07" db="EMBL/GenBank/DDBJ databases">
        <authorList>
            <consortium name="AG Swart"/>
            <person name="Singh M."/>
            <person name="Singh A."/>
            <person name="Seah K."/>
            <person name="Emmerich C."/>
        </authorList>
    </citation>
    <scope>NUCLEOTIDE SEQUENCE</scope>
    <source>
        <strain evidence="3">DP1</strain>
    </source>
</reference>
<evidence type="ECO:0000313" key="4">
    <source>
        <dbReference type="Proteomes" id="UP001295684"/>
    </source>
</evidence>